<feature type="region of interest" description="Disordered" evidence="1">
    <location>
        <begin position="1"/>
        <end position="48"/>
    </location>
</feature>
<reference evidence="2 3" key="1">
    <citation type="submission" date="2012-05" db="EMBL/GenBank/DDBJ databases">
        <authorList>
            <person name="Harkins D.M."/>
            <person name="Madupu R."/>
            <person name="Durkin A.S."/>
            <person name="Torralba M."/>
            <person name="Methe B."/>
            <person name="Sutton G.G."/>
            <person name="Nelson K.E."/>
        </authorList>
    </citation>
    <scope>NUCLEOTIDE SEQUENCE [LARGE SCALE GENOMIC DNA]</scope>
    <source>
        <strain evidence="2 3">F0490</strain>
    </source>
</reference>
<gene>
    <name evidence="2" type="ORF">HMPREF1317_1868</name>
</gene>
<evidence type="ECO:0000313" key="2">
    <source>
        <dbReference type="EMBL" id="EJF40382.1"/>
    </source>
</evidence>
<organism evidence="2 3">
    <name type="scientific">Schaalia georgiae F0490</name>
    <dbReference type="NCBI Taxonomy" id="1125717"/>
    <lineage>
        <taxon>Bacteria</taxon>
        <taxon>Bacillati</taxon>
        <taxon>Actinomycetota</taxon>
        <taxon>Actinomycetes</taxon>
        <taxon>Actinomycetales</taxon>
        <taxon>Actinomycetaceae</taxon>
        <taxon>Schaalia</taxon>
    </lineage>
</organism>
<evidence type="ECO:0000313" key="3">
    <source>
        <dbReference type="Proteomes" id="UP000004578"/>
    </source>
</evidence>
<dbReference type="AlphaFoldDB" id="J0N7A5"/>
<proteinExistence type="predicted"/>
<evidence type="ECO:0000256" key="1">
    <source>
        <dbReference type="SAM" id="MobiDB-lite"/>
    </source>
</evidence>
<name>J0N7A5_9ACTO</name>
<accession>J0N7A5</accession>
<keyword evidence="3" id="KW-1185">Reference proteome</keyword>
<sequence length="69" mass="7876">MISSTARPPPHRPDHEQHPPQETNTTHDQICITDNPHPHRGQRASDHKLNRSLVRVRLSCSTVSIDVLR</sequence>
<dbReference type="Proteomes" id="UP000004578">
    <property type="component" value="Unassembled WGS sequence"/>
</dbReference>
<protein>
    <submittedName>
        <fullName evidence="2">Uncharacterized protein</fullName>
    </submittedName>
</protein>
<comment type="caution">
    <text evidence="2">The sequence shown here is derived from an EMBL/GenBank/DDBJ whole genome shotgun (WGS) entry which is preliminary data.</text>
</comment>
<dbReference type="EMBL" id="AKFS01000243">
    <property type="protein sequence ID" value="EJF40382.1"/>
    <property type="molecule type" value="Genomic_DNA"/>
</dbReference>